<feature type="region of interest" description="Disordered" evidence="1">
    <location>
        <begin position="89"/>
        <end position="119"/>
    </location>
</feature>
<dbReference type="EMBL" id="FOKG01000014">
    <property type="protein sequence ID" value="SFB50408.1"/>
    <property type="molecule type" value="Genomic_DNA"/>
</dbReference>
<dbReference type="Proteomes" id="UP000243799">
    <property type="component" value="Unassembled WGS sequence"/>
</dbReference>
<name>A0A1I1BNV4_9PSEU</name>
<feature type="region of interest" description="Disordered" evidence="1">
    <location>
        <begin position="1"/>
        <end position="30"/>
    </location>
</feature>
<dbReference type="OrthoDB" id="3831424at2"/>
<protein>
    <submittedName>
        <fullName evidence="2">Uncharacterized protein</fullName>
    </submittedName>
</protein>
<proteinExistence type="predicted"/>
<evidence type="ECO:0000256" key="1">
    <source>
        <dbReference type="SAM" id="MobiDB-lite"/>
    </source>
</evidence>
<sequence>MTETGREPNDQLRAAREATPSPRVPGAGMSRPELADAVNAWLVAHTSRHAVVDEHYVARLERGKIRWPNTDYRSAFAAVLHRPEAALGFRPSSAHRQPIRRLPGDQRSLDPNASPGCAPATRVRLGDHPSDDELAALDLARRVAVSDVGDETLTRLEAVVDELATAYPRATPSDLLHRVRQHLDYVSHLMDARMTLAQRRRLMVTGGWLSLLGATVNIDLGQNASATARLRTAASLARHAEHPEIRAWCYETEAWRVLTDGDYRRAVDLSRAAQDLAPVGSSAAIQATAQEGRAWSRLGQAGETYKALTRVHKLVAPLHRPETPEHHYRYDPDKSVAYTATTLAWLGDPAAERYAREVIHRLSPSGEVTRWPRRVATAHLDLALTLLITGELDEACTVTVQALESGRVVPSNHWRASEVVHAVEARGLPEAVVVREAYEEQRKR</sequence>
<dbReference type="AlphaFoldDB" id="A0A1I1BNV4"/>
<keyword evidence="3" id="KW-1185">Reference proteome</keyword>
<evidence type="ECO:0000313" key="3">
    <source>
        <dbReference type="Proteomes" id="UP000243799"/>
    </source>
</evidence>
<feature type="compositionally biased region" description="Basic and acidic residues" evidence="1">
    <location>
        <begin position="1"/>
        <end position="16"/>
    </location>
</feature>
<dbReference type="STRING" id="490629.SAMN05216266_114183"/>
<evidence type="ECO:0000313" key="2">
    <source>
        <dbReference type="EMBL" id="SFB50408.1"/>
    </source>
</evidence>
<reference evidence="3" key="1">
    <citation type="submission" date="2016-10" db="EMBL/GenBank/DDBJ databases">
        <authorList>
            <person name="Varghese N."/>
            <person name="Submissions S."/>
        </authorList>
    </citation>
    <scope>NUCLEOTIDE SEQUENCE [LARGE SCALE GENOMIC DNA]</scope>
    <source>
        <strain evidence="3">CGMCC 4.3568</strain>
    </source>
</reference>
<dbReference type="InterPro" id="IPR011990">
    <property type="entry name" value="TPR-like_helical_dom_sf"/>
</dbReference>
<dbReference type="RefSeq" id="WP_143101890.1">
    <property type="nucleotide sequence ID" value="NZ_FOKG01000014.1"/>
</dbReference>
<organism evidence="2 3">
    <name type="scientific">Amycolatopsis marina</name>
    <dbReference type="NCBI Taxonomy" id="490629"/>
    <lineage>
        <taxon>Bacteria</taxon>
        <taxon>Bacillati</taxon>
        <taxon>Actinomycetota</taxon>
        <taxon>Actinomycetes</taxon>
        <taxon>Pseudonocardiales</taxon>
        <taxon>Pseudonocardiaceae</taxon>
        <taxon>Amycolatopsis</taxon>
    </lineage>
</organism>
<dbReference type="Gene3D" id="1.25.40.10">
    <property type="entry name" value="Tetratricopeptide repeat domain"/>
    <property type="match status" value="1"/>
</dbReference>
<gene>
    <name evidence="2" type="ORF">SAMN05216266_114183</name>
</gene>
<accession>A0A1I1BNV4</accession>